<dbReference type="Gene3D" id="2.40.70.10">
    <property type="entry name" value="Acid Proteases"/>
    <property type="match status" value="1"/>
</dbReference>
<dbReference type="Proteomes" id="UP000253235">
    <property type="component" value="Unassembled WGS sequence"/>
</dbReference>
<proteinExistence type="predicted"/>
<dbReference type="CDD" id="cd05483">
    <property type="entry name" value="retropepsin_like_bacteria"/>
    <property type="match status" value="1"/>
</dbReference>
<name>A0A482TTX5_9FLAO</name>
<dbReference type="SUPFAM" id="SSF50630">
    <property type="entry name" value="Acid proteases"/>
    <property type="match status" value="1"/>
</dbReference>
<accession>A0A482TTX5</accession>
<evidence type="ECO:0000313" key="2">
    <source>
        <dbReference type="Proteomes" id="UP000253235"/>
    </source>
</evidence>
<evidence type="ECO:0000313" key="1">
    <source>
        <dbReference type="EMBL" id="RYJ51724.1"/>
    </source>
</evidence>
<dbReference type="Pfam" id="PF13650">
    <property type="entry name" value="Asp_protease_2"/>
    <property type="match status" value="1"/>
</dbReference>
<gene>
    <name evidence="1" type="ORF">DR871_011095</name>
</gene>
<dbReference type="OrthoDB" id="5580718at2"/>
<dbReference type="EMBL" id="QNVY02000003">
    <property type="protein sequence ID" value="RYJ51724.1"/>
    <property type="molecule type" value="Genomic_DNA"/>
</dbReference>
<evidence type="ECO:0008006" key="3">
    <source>
        <dbReference type="Google" id="ProtNLM"/>
    </source>
</evidence>
<dbReference type="InterPro" id="IPR021109">
    <property type="entry name" value="Peptidase_aspartic_dom_sf"/>
</dbReference>
<reference evidence="1 2" key="1">
    <citation type="submission" date="2019-01" db="EMBL/GenBank/DDBJ databases">
        <title>Flavobacterium sp. nov. isolated from arctic soil.</title>
        <authorList>
            <person name="Kim D.-U."/>
        </authorList>
    </citation>
    <scope>NUCLEOTIDE SEQUENCE [LARGE SCALE GENOMIC DNA]</scope>
    <source>
        <strain evidence="1 2">Kopri-42</strain>
    </source>
</reference>
<comment type="caution">
    <text evidence="1">The sequence shown here is derived from an EMBL/GenBank/DDBJ whole genome shotgun (WGS) entry which is preliminary data.</text>
</comment>
<keyword evidence="2" id="KW-1185">Reference proteome</keyword>
<dbReference type="AlphaFoldDB" id="A0A482TTX5"/>
<protein>
    <recommendedName>
        <fullName evidence="3">Clan AA aspartic protease</fullName>
    </recommendedName>
</protein>
<organism evidence="1 2">
    <name type="scientific">Flavobacterium petrolei</name>
    <dbReference type="NCBI Taxonomy" id="2259594"/>
    <lineage>
        <taxon>Bacteria</taxon>
        <taxon>Pseudomonadati</taxon>
        <taxon>Bacteroidota</taxon>
        <taxon>Flavobacteriia</taxon>
        <taxon>Flavobacteriales</taxon>
        <taxon>Flavobacteriaceae</taxon>
        <taxon>Flavobacterium</taxon>
    </lineage>
</organism>
<dbReference type="InterPro" id="IPR034122">
    <property type="entry name" value="Retropepsin-like_bacterial"/>
</dbReference>
<sequence>MEFTGNCWRHLHRSNITKIENSKIKSINMKENTLLVLLLLLSSLSKAQSVKIDTIPFTTKSSLLVFKGLINGIETDFAFDTGASLGVVTSAKANSANIKITGKKNITDSNEDVNSMKEGTIETVTIGSFKIKNVKSIVYDMPFLSCNNYYLLGANAINKLNWKIDFEKNLLYVSKSNFEYSSEMLEMPITYKNNRHFTTFTINETEFKNCLVDLGYNDFFEVSEKEPIFKKLKQENQDAIISGSRLTMSLSNIKINRYEALSFDNLILGNRRFDDLKIEIRANIENKIGLKFFSQLSSILILNNDNSKYYLKLSNQPISLQMSFDADCYLKNGKLIIMGKNNNSESSAKDLEAEEEVKSINGLEATDFKDECNFILWRIENLKKDNYQIEKLNGQKIIIKKQVLKS</sequence>